<evidence type="ECO:0000313" key="3">
    <source>
        <dbReference type="Proteomes" id="UP000078541"/>
    </source>
</evidence>
<dbReference type="EMBL" id="KQ981954">
    <property type="protein sequence ID" value="KYN32100.1"/>
    <property type="molecule type" value="Genomic_DNA"/>
</dbReference>
<evidence type="ECO:0000256" key="1">
    <source>
        <dbReference type="SAM" id="MobiDB-lite"/>
    </source>
</evidence>
<gene>
    <name evidence="2" type="ORF">ALC56_13478</name>
</gene>
<protein>
    <submittedName>
        <fullName evidence="2">Uncharacterized protein</fullName>
    </submittedName>
</protein>
<dbReference type="AlphaFoldDB" id="A0A195EV11"/>
<dbReference type="Proteomes" id="UP000078541">
    <property type="component" value="Unassembled WGS sequence"/>
</dbReference>
<feature type="compositionally biased region" description="Basic and acidic residues" evidence="1">
    <location>
        <begin position="66"/>
        <end position="83"/>
    </location>
</feature>
<evidence type="ECO:0000313" key="2">
    <source>
        <dbReference type="EMBL" id="KYN32100.1"/>
    </source>
</evidence>
<feature type="region of interest" description="Disordered" evidence="1">
    <location>
        <begin position="51"/>
        <end position="86"/>
    </location>
</feature>
<proteinExistence type="predicted"/>
<accession>A0A195EV11</accession>
<feature type="non-terminal residue" evidence="2">
    <location>
        <position position="1"/>
    </location>
</feature>
<reference evidence="2 3" key="1">
    <citation type="submission" date="2016-03" db="EMBL/GenBank/DDBJ databases">
        <title>Trachymyrmex septentrionalis WGS genome.</title>
        <authorList>
            <person name="Nygaard S."/>
            <person name="Hu H."/>
            <person name="Boomsma J."/>
            <person name="Zhang G."/>
        </authorList>
    </citation>
    <scope>NUCLEOTIDE SEQUENCE [LARGE SCALE GENOMIC DNA]</scope>
    <source>
        <strain evidence="2">Tsep2-gDNA-1</strain>
        <tissue evidence="2">Whole body</tissue>
    </source>
</reference>
<name>A0A195EV11_9HYME</name>
<organism evidence="2 3">
    <name type="scientific">Trachymyrmex septentrionalis</name>
    <dbReference type="NCBI Taxonomy" id="34720"/>
    <lineage>
        <taxon>Eukaryota</taxon>
        <taxon>Metazoa</taxon>
        <taxon>Ecdysozoa</taxon>
        <taxon>Arthropoda</taxon>
        <taxon>Hexapoda</taxon>
        <taxon>Insecta</taxon>
        <taxon>Pterygota</taxon>
        <taxon>Neoptera</taxon>
        <taxon>Endopterygota</taxon>
        <taxon>Hymenoptera</taxon>
        <taxon>Apocrita</taxon>
        <taxon>Aculeata</taxon>
        <taxon>Formicoidea</taxon>
        <taxon>Formicidae</taxon>
        <taxon>Myrmicinae</taxon>
        <taxon>Trachymyrmex</taxon>
    </lineage>
</organism>
<sequence length="125" mass="14064">RAPLRLARRLYSVNCFIFNPDALVSNKQTLYHISAAQISLNTISNGHLTFMKMTGDGSPPESSSYDGRECDRGKKGNHRRESTEWEGQPVGIWRGERGDVTKCRGTAYRYAMGGNLATIYDQPRH</sequence>
<keyword evidence="3" id="KW-1185">Reference proteome</keyword>